<dbReference type="Gene3D" id="3.40.720.10">
    <property type="entry name" value="Alkaline Phosphatase, subunit A"/>
    <property type="match status" value="1"/>
</dbReference>
<accession>A0A8H6CZE1</accession>
<keyword evidence="4" id="KW-1185">Reference proteome</keyword>
<proteinExistence type="predicted"/>
<dbReference type="Proteomes" id="UP000544331">
    <property type="component" value="Unassembled WGS sequence"/>
</dbReference>
<evidence type="ECO:0000259" key="2">
    <source>
        <dbReference type="Pfam" id="PF00884"/>
    </source>
</evidence>
<dbReference type="InterPro" id="IPR052701">
    <property type="entry name" value="GAG_Ulvan_Degrading_Sulfatases"/>
</dbReference>
<evidence type="ECO:0000313" key="3">
    <source>
        <dbReference type="EMBL" id="KAF5697904.1"/>
    </source>
</evidence>
<organism evidence="3 4">
    <name type="scientific">Fusarium mundagurra</name>
    <dbReference type="NCBI Taxonomy" id="1567541"/>
    <lineage>
        <taxon>Eukaryota</taxon>
        <taxon>Fungi</taxon>
        <taxon>Dikarya</taxon>
        <taxon>Ascomycota</taxon>
        <taxon>Pezizomycotina</taxon>
        <taxon>Sordariomycetes</taxon>
        <taxon>Hypocreomycetidae</taxon>
        <taxon>Hypocreales</taxon>
        <taxon>Nectriaceae</taxon>
        <taxon>Fusarium</taxon>
        <taxon>Fusarium fujikuroi species complex</taxon>
    </lineage>
</organism>
<dbReference type="Pfam" id="PF00884">
    <property type="entry name" value="Sulfatase"/>
    <property type="match status" value="1"/>
</dbReference>
<dbReference type="PANTHER" id="PTHR43751:SF3">
    <property type="entry name" value="SULFATASE N-TERMINAL DOMAIN-CONTAINING PROTEIN"/>
    <property type="match status" value="1"/>
</dbReference>
<dbReference type="SUPFAM" id="SSF53649">
    <property type="entry name" value="Alkaline phosphatase-like"/>
    <property type="match status" value="1"/>
</dbReference>
<evidence type="ECO:0000256" key="1">
    <source>
        <dbReference type="SAM" id="Phobius"/>
    </source>
</evidence>
<name>A0A8H6CZE1_9HYPO</name>
<feature type="domain" description="Sulfatase N-terminal" evidence="2">
    <location>
        <begin position="652"/>
        <end position="855"/>
    </location>
</feature>
<protein>
    <recommendedName>
        <fullName evidence="2">Sulfatase N-terminal domain-containing protein</fullName>
    </recommendedName>
</protein>
<dbReference type="EMBL" id="JAAOAN010000968">
    <property type="protein sequence ID" value="KAF5697904.1"/>
    <property type="molecule type" value="Genomic_DNA"/>
</dbReference>
<keyword evidence="1" id="KW-0472">Membrane</keyword>
<comment type="caution">
    <text evidence="3">The sequence shown here is derived from an EMBL/GenBank/DDBJ whole genome shotgun (WGS) entry which is preliminary data.</text>
</comment>
<dbReference type="AlphaFoldDB" id="A0A8H6CZE1"/>
<dbReference type="PANTHER" id="PTHR43751">
    <property type="entry name" value="SULFATASE"/>
    <property type="match status" value="1"/>
</dbReference>
<feature type="transmembrane region" description="Helical" evidence="1">
    <location>
        <begin position="323"/>
        <end position="340"/>
    </location>
</feature>
<gene>
    <name evidence="3" type="ORF">FMUND_15260</name>
</gene>
<dbReference type="InterPro" id="IPR000917">
    <property type="entry name" value="Sulfatase_N"/>
</dbReference>
<evidence type="ECO:0000313" key="4">
    <source>
        <dbReference type="Proteomes" id="UP000544331"/>
    </source>
</evidence>
<feature type="transmembrane region" description="Helical" evidence="1">
    <location>
        <begin position="217"/>
        <end position="241"/>
    </location>
</feature>
<dbReference type="OrthoDB" id="96314at2759"/>
<reference evidence="3 4" key="1">
    <citation type="submission" date="2020-05" db="EMBL/GenBank/DDBJ databases">
        <title>Identification and distribution of gene clusters putatively required for synthesis of sphingolipid metabolism inhibitors in phylogenetically diverse species of the filamentous fungus Fusarium.</title>
        <authorList>
            <person name="Kim H.-S."/>
            <person name="Busman M."/>
            <person name="Brown D.W."/>
            <person name="Divon H."/>
            <person name="Uhlig S."/>
            <person name="Proctor R.H."/>
        </authorList>
    </citation>
    <scope>NUCLEOTIDE SEQUENCE [LARGE SCALE GENOMIC DNA]</scope>
    <source>
        <strain evidence="3 4">NRRL 66235</strain>
    </source>
</reference>
<sequence length="991" mass="112112">MDRMGLTPIEKQALKEYADRMMAKWIALRKNLKILALSLYPDYNAKESRELLARDEISMLRTFFEKDDGPDPESVDHAQADHIIALAHGLFEASGGQESAFWDQFNNEYSSYENQSICGFMVDAAGLVQNFTPSKAQPEKEFMGSQANNGISANGNKAREVRDCIIAMTLRKTGNVHCCTFSLILLVATAFHATFYYETGTEVTWTNAQRYVHDKDGIKLLLSGSNSAIVCVILILGVSWFSQTRLYQYAGKSLNMITAPLLCVLKAPQLWNMCKRRRGCHSVEDTYDYQSFINSQTGNSHGKVYLDLPPPANTGSSRRYPKILALAIFLYLALTASLRPSSPYSQMSASLPIAMLQMISSHTDSQANQYTFSRNPWPFPQLIHTTNWEKPKGYFKGWAPGDDNILAQMYRDRLPTWLPETPPAGFCKWLSSNHSNQVDREGGDDGGTGRVCHETKVDGMFYNPVNDPLRITNQDESILGILSDSFRNGAVKIKHIALIMLESTREELFPLQQGSGIHNIILESYKEQKGGDDINALLSQLNPVAEKITGKSGGWKRTNGSELAKLPLPEWNDTTQDGYGGINIIGGFTAASLSFKSLAATHCGVWPMPVDSFQESEAQSYQPCISQILHLFNQIKGGKTPSHDFLEQKWLTAFFQSITDKYDRQDIFNNQMGFEEIVSKDVLERRAKARSDLEEINYFGYPETTLKTHVRELIEKVQREKKRLFFSHFTSTTHHPWGLPRDFKKIEYVNTQGKMGWHRDFNSYLNTVRFQDAWLGELLQLFEQQGIANETLVVLVGDHGQAFKEDITTRTGTYKNGHISNFRVPITFRHPHIPRVQYEANATSISILPTILDLLINTGSLNRKDTVVASDLLHDYEGQSLIRPYKSSQNGRRAWNFGVINSGASMLSVTSADAPWRLVIPLDRASQWRFTNLKNDPLELEPLEKWSLEQLVGGVRNLYGEEASKWVAQADAVSQWWARERKRLWGYKSTK</sequence>
<keyword evidence="1" id="KW-1133">Transmembrane helix</keyword>
<feature type="transmembrane region" description="Helical" evidence="1">
    <location>
        <begin position="178"/>
        <end position="197"/>
    </location>
</feature>
<dbReference type="InterPro" id="IPR017850">
    <property type="entry name" value="Alkaline_phosphatase_core_sf"/>
</dbReference>
<keyword evidence="1" id="KW-0812">Transmembrane</keyword>